<name>A0ABT1EDG5_9FIRM</name>
<sequence>MIFFHLADLHIGKSLHHYNLLEDQRYVLAQVVREIRRVRPAALLLAGDIYDKSVPSAEAVRVFSEFLDDCLEAYSELKILVISGNHDSGDRLDFAAEILARQHLYIAGNTLKKVVIEDEYGPVNFYLSPFFKPAYLRKQMGKPELSSYNEAMKLLLEQVAINDQERNVLLAHQFFVNGKHLPEMSDSEIITVGGLDQIDIAPLRRFAYVALGHLHKPQRVGEEYIRYSGSPLKYSVSEADHQKSLSVITLAEPGEKAQIEEVALSAWREVMKKRGTLSELLTTATPSERQAYISLTMTDEKEMINPKGQLESVYERILELRLDNINVRARIKELDEATTVATPLEVFGEFYQEMSGRELSLEEEQIMTDIINQAGEEDVCDH</sequence>
<dbReference type="Proteomes" id="UP001523565">
    <property type="component" value="Unassembled WGS sequence"/>
</dbReference>
<dbReference type="CDD" id="cd00840">
    <property type="entry name" value="MPP_Mre11_N"/>
    <property type="match status" value="1"/>
</dbReference>
<comment type="function">
    <text evidence="7">SbcCD cleaves DNA hairpin structures. These structures can inhibit DNA replication and are intermediates in certain DNA recombination reactions. The complex acts as a 3'-&gt;5' double strand exonuclease that can open hairpins. It also has a 5' single-strand endonuclease activity.</text>
</comment>
<keyword evidence="11" id="KW-1185">Reference proteome</keyword>
<comment type="caution">
    <text evidence="10">The sequence shown here is derived from an EMBL/GenBank/DDBJ whole genome shotgun (WGS) entry which is preliminary data.</text>
</comment>
<dbReference type="InterPro" id="IPR004843">
    <property type="entry name" value="Calcineurin-like_PHP"/>
</dbReference>
<accession>A0ABT1EDG5</accession>
<evidence type="ECO:0000256" key="1">
    <source>
        <dbReference type="ARBA" id="ARBA00010555"/>
    </source>
</evidence>
<dbReference type="PANTHER" id="PTHR30337">
    <property type="entry name" value="COMPONENT OF ATP-DEPENDENT DSDNA EXONUCLEASE"/>
    <property type="match status" value="1"/>
</dbReference>
<evidence type="ECO:0000313" key="11">
    <source>
        <dbReference type="Proteomes" id="UP001523565"/>
    </source>
</evidence>
<dbReference type="SUPFAM" id="SSF56300">
    <property type="entry name" value="Metallo-dependent phosphatases"/>
    <property type="match status" value="1"/>
</dbReference>
<reference evidence="10 11" key="1">
    <citation type="journal article" date="2022" name="Genome Biol. Evol.">
        <title>Host diet, physiology and behaviors set the stage for Lachnospiraceae cladogenesis.</title>
        <authorList>
            <person name="Vera-Ponce De Leon A."/>
            <person name="Schneider M."/>
            <person name="Jahnes B.C."/>
            <person name="Sadowski V."/>
            <person name="Camuy-Velez L.A."/>
            <person name="Duan J."/>
            <person name="Sabree Z.L."/>
        </authorList>
    </citation>
    <scope>NUCLEOTIDE SEQUENCE [LARGE SCALE GENOMIC DNA]</scope>
    <source>
        <strain evidence="10 11">PAL227</strain>
    </source>
</reference>
<dbReference type="GO" id="GO:0004527">
    <property type="term" value="F:exonuclease activity"/>
    <property type="evidence" value="ECO:0007669"/>
    <property type="project" value="UniProtKB-KW"/>
</dbReference>
<dbReference type="Gene3D" id="3.60.21.10">
    <property type="match status" value="1"/>
</dbReference>
<keyword evidence="4 7" id="KW-0540">Nuclease</keyword>
<evidence type="ECO:0000256" key="4">
    <source>
        <dbReference type="ARBA" id="ARBA00022722"/>
    </source>
</evidence>
<evidence type="ECO:0000259" key="9">
    <source>
        <dbReference type="Pfam" id="PF12320"/>
    </source>
</evidence>
<proteinExistence type="inferred from homology"/>
<evidence type="ECO:0000256" key="7">
    <source>
        <dbReference type="RuleBase" id="RU363069"/>
    </source>
</evidence>
<dbReference type="RefSeq" id="WP_262067636.1">
    <property type="nucleotide sequence ID" value="NZ_JAMXOC010000001.1"/>
</dbReference>
<evidence type="ECO:0000256" key="2">
    <source>
        <dbReference type="ARBA" id="ARBA00011322"/>
    </source>
</evidence>
<evidence type="ECO:0000313" key="10">
    <source>
        <dbReference type="EMBL" id="MCP1108728.1"/>
    </source>
</evidence>
<gene>
    <name evidence="7" type="primary">sbcD</name>
    <name evidence="10" type="ORF">NK118_00485</name>
</gene>
<dbReference type="InterPro" id="IPR041796">
    <property type="entry name" value="Mre11_N"/>
</dbReference>
<dbReference type="EMBL" id="JAMZFV010000001">
    <property type="protein sequence ID" value="MCP1108728.1"/>
    <property type="molecule type" value="Genomic_DNA"/>
</dbReference>
<evidence type="ECO:0000256" key="5">
    <source>
        <dbReference type="ARBA" id="ARBA00022801"/>
    </source>
</evidence>
<keyword evidence="6 7" id="KW-0269">Exonuclease</keyword>
<keyword evidence="7" id="KW-0233">DNA recombination</keyword>
<dbReference type="Pfam" id="PF00149">
    <property type="entry name" value="Metallophos"/>
    <property type="match status" value="1"/>
</dbReference>
<dbReference type="InterPro" id="IPR050535">
    <property type="entry name" value="DNA_Repair-Maintenance_Comp"/>
</dbReference>
<dbReference type="InterPro" id="IPR029052">
    <property type="entry name" value="Metallo-depent_PP-like"/>
</dbReference>
<dbReference type="Pfam" id="PF12320">
    <property type="entry name" value="SbcD_C"/>
    <property type="match status" value="1"/>
</dbReference>
<dbReference type="InterPro" id="IPR026843">
    <property type="entry name" value="SbcD_C"/>
</dbReference>
<keyword evidence="7" id="KW-0235">DNA replication</keyword>
<evidence type="ECO:0000256" key="3">
    <source>
        <dbReference type="ARBA" id="ARBA00013365"/>
    </source>
</evidence>
<evidence type="ECO:0000259" key="8">
    <source>
        <dbReference type="Pfam" id="PF00149"/>
    </source>
</evidence>
<evidence type="ECO:0000256" key="6">
    <source>
        <dbReference type="ARBA" id="ARBA00022839"/>
    </source>
</evidence>
<keyword evidence="5 7" id="KW-0378">Hydrolase</keyword>
<dbReference type="InterPro" id="IPR004593">
    <property type="entry name" value="SbcD"/>
</dbReference>
<comment type="similarity">
    <text evidence="1 7">Belongs to the SbcD family.</text>
</comment>
<comment type="subunit">
    <text evidence="2 7">Heterodimer of SbcC and SbcD.</text>
</comment>
<organism evidence="10 11">
    <name type="scientific">Ohessyouella blattaphilus</name>
    <dbReference type="NCBI Taxonomy" id="2949333"/>
    <lineage>
        <taxon>Bacteria</taxon>
        <taxon>Bacillati</taxon>
        <taxon>Bacillota</taxon>
        <taxon>Clostridia</taxon>
        <taxon>Lachnospirales</taxon>
        <taxon>Lachnospiraceae</taxon>
        <taxon>Ohessyouella</taxon>
    </lineage>
</organism>
<feature type="domain" description="Nuclease SbcCD subunit D C-terminal" evidence="9">
    <location>
        <begin position="270"/>
        <end position="354"/>
    </location>
</feature>
<dbReference type="PANTHER" id="PTHR30337:SF0">
    <property type="entry name" value="NUCLEASE SBCCD SUBUNIT D"/>
    <property type="match status" value="1"/>
</dbReference>
<feature type="domain" description="Calcineurin-like phosphoesterase" evidence="8">
    <location>
        <begin position="3"/>
        <end position="217"/>
    </location>
</feature>
<dbReference type="NCBIfam" id="TIGR00619">
    <property type="entry name" value="sbcd"/>
    <property type="match status" value="1"/>
</dbReference>
<keyword evidence="7" id="KW-0255">Endonuclease</keyword>
<protein>
    <recommendedName>
        <fullName evidence="3 7">Nuclease SbcCD subunit D</fullName>
    </recommendedName>
</protein>